<dbReference type="Gene3D" id="1.20.1280.50">
    <property type="match status" value="1"/>
</dbReference>
<keyword evidence="5" id="KW-1185">Reference proteome</keyword>
<reference evidence="5" key="1">
    <citation type="submission" date="2024-06" db="EMBL/GenBank/DDBJ databases">
        <authorList>
            <person name="Ryan C."/>
        </authorList>
    </citation>
    <scope>NUCLEOTIDE SEQUENCE [LARGE SCALE GENOMIC DNA]</scope>
</reference>
<dbReference type="Pfam" id="PF12937">
    <property type="entry name" value="F-box-like"/>
    <property type="match status" value="1"/>
</dbReference>
<proteinExistence type="predicted"/>
<evidence type="ECO:0000313" key="4">
    <source>
        <dbReference type="EMBL" id="CAL4978248.1"/>
    </source>
</evidence>
<feature type="region of interest" description="Disordered" evidence="1">
    <location>
        <begin position="28"/>
        <end position="76"/>
    </location>
</feature>
<organism evidence="4 5">
    <name type="scientific">Urochloa decumbens</name>
    <dbReference type="NCBI Taxonomy" id="240449"/>
    <lineage>
        <taxon>Eukaryota</taxon>
        <taxon>Viridiplantae</taxon>
        <taxon>Streptophyta</taxon>
        <taxon>Embryophyta</taxon>
        <taxon>Tracheophyta</taxon>
        <taxon>Spermatophyta</taxon>
        <taxon>Magnoliopsida</taxon>
        <taxon>Liliopsida</taxon>
        <taxon>Poales</taxon>
        <taxon>Poaceae</taxon>
        <taxon>PACMAD clade</taxon>
        <taxon>Panicoideae</taxon>
        <taxon>Panicodae</taxon>
        <taxon>Paniceae</taxon>
        <taxon>Melinidinae</taxon>
        <taxon>Urochloa</taxon>
    </lineage>
</organism>
<evidence type="ECO:0000313" key="5">
    <source>
        <dbReference type="Proteomes" id="UP001497457"/>
    </source>
</evidence>
<evidence type="ECO:0000259" key="3">
    <source>
        <dbReference type="Pfam" id="PF12937"/>
    </source>
</evidence>
<evidence type="ECO:0000256" key="2">
    <source>
        <dbReference type="SAM" id="SignalP"/>
    </source>
</evidence>
<dbReference type="SUPFAM" id="SSF81383">
    <property type="entry name" value="F-box domain"/>
    <property type="match status" value="1"/>
</dbReference>
<feature type="compositionally biased region" description="Basic residues" evidence="1">
    <location>
        <begin position="38"/>
        <end position="50"/>
    </location>
</feature>
<feature type="signal peptide" evidence="2">
    <location>
        <begin position="1"/>
        <end position="22"/>
    </location>
</feature>
<reference evidence="4 5" key="2">
    <citation type="submission" date="2024-10" db="EMBL/GenBank/DDBJ databases">
        <authorList>
            <person name="Ryan C."/>
        </authorList>
    </citation>
    <scope>NUCLEOTIDE SEQUENCE [LARGE SCALE GENOMIC DNA]</scope>
</reference>
<keyword evidence="2" id="KW-0732">Signal</keyword>
<accession>A0ABC9AGU4</accession>
<dbReference type="InterPro" id="IPR036047">
    <property type="entry name" value="F-box-like_dom_sf"/>
</dbReference>
<dbReference type="InterPro" id="IPR001810">
    <property type="entry name" value="F-box_dom"/>
</dbReference>
<dbReference type="FunFam" id="1.20.1280.50:FF:000037">
    <property type="entry name" value="F-box protein SKIP19"/>
    <property type="match status" value="1"/>
</dbReference>
<feature type="compositionally biased region" description="Pro residues" evidence="1">
    <location>
        <begin position="60"/>
        <end position="72"/>
    </location>
</feature>
<dbReference type="EMBL" id="OZ075130">
    <property type="protein sequence ID" value="CAL4978248.1"/>
    <property type="molecule type" value="Genomic_DNA"/>
</dbReference>
<dbReference type="PANTHER" id="PTHR38926:SF2">
    <property type="entry name" value="F-BOX_LRR-REPEAT PROTEIN 21-RELATED"/>
    <property type="match status" value="1"/>
</dbReference>
<gene>
    <name evidence="4" type="ORF">URODEC1_LOCUS54622</name>
</gene>
<feature type="chain" id="PRO_5044786792" description="F-box domain-containing protein" evidence="2">
    <location>
        <begin position="23"/>
        <end position="256"/>
    </location>
</feature>
<dbReference type="AlphaFoldDB" id="A0ABC9AGU4"/>
<sequence length="256" mass="29010">MRFLYSLWAILVSILFPMETKKRKHEALTDPAVTSCPSRRRRRRRPRRRSLLTALRGIDPPTPSPAPRPPPETTRDWAALPEDALLAIFTRLRHVDVLLGAELACAPWRRVAVGKPALWRHVDINKDDDGPETRADAEKLTPEAWITTARAAVGRSAGQCESYRGPAGPEFLAYLNASSPLLRSLDMTSFFRLPGNESADRAMTVIPSFPMLERVVLSRDALKLYMYDLTMGFELRARLVKMVRDLKLPQKLIDQK</sequence>
<protein>
    <recommendedName>
        <fullName evidence="3">F-box domain-containing protein</fullName>
    </recommendedName>
</protein>
<dbReference type="Proteomes" id="UP001497457">
    <property type="component" value="Chromosome 20rd"/>
</dbReference>
<evidence type="ECO:0000256" key="1">
    <source>
        <dbReference type="SAM" id="MobiDB-lite"/>
    </source>
</evidence>
<dbReference type="PANTHER" id="PTHR38926">
    <property type="entry name" value="F-BOX DOMAIN CONTAINING PROTEIN, EXPRESSED"/>
    <property type="match status" value="1"/>
</dbReference>
<name>A0ABC9AGU4_9POAL</name>
<feature type="domain" description="F-box" evidence="3">
    <location>
        <begin position="77"/>
        <end position="124"/>
    </location>
</feature>